<dbReference type="SUPFAM" id="SSF54695">
    <property type="entry name" value="POZ domain"/>
    <property type="match status" value="1"/>
</dbReference>
<dbReference type="Proteomes" id="UP000015354">
    <property type="component" value="Unassembled WGS sequence"/>
</dbReference>
<keyword evidence="4" id="KW-1185">Reference proteome</keyword>
<dbReference type="OrthoDB" id="271501at2759"/>
<gene>
    <name evidence="3" type="ORF">STCU_02605</name>
    <name evidence="2" type="ORF">STCU_05711</name>
</gene>
<name>S9U9T9_9TRYP</name>
<reference evidence="2" key="2">
    <citation type="submission" date="2013-03" db="EMBL/GenBank/DDBJ databases">
        <authorList>
            <person name="Motta M.C.M."/>
            <person name="Martins A.C.A."/>
            <person name="Preta C.M.C.C."/>
            <person name="Silva R."/>
            <person name="de Souza S.S."/>
            <person name="Klein C.C."/>
            <person name="de Almeida L.G.P."/>
            <person name="Cunha O.L."/>
            <person name="Colabardini A.C."/>
            <person name="Lima B.A."/>
            <person name="Machado C.R."/>
            <person name="Soares C.M.A."/>
            <person name="de Menezes C.B.A."/>
            <person name="Bartolomeu D.C."/>
            <person name="Grisard E.C."/>
            <person name="Fantinatti-Garboggini F."/>
            <person name="Rodrigues-Luiz G.F."/>
            <person name="Wagner G."/>
            <person name="Goldman G.H."/>
            <person name="Fietto J.L.R."/>
            <person name="Ciapina L.P."/>
            <person name="Brocchi M."/>
            <person name="Elias M.C."/>
            <person name="Goldman M.H.S."/>
            <person name="Sagot M.-F."/>
            <person name="Pereira M."/>
            <person name="Stoco P.H."/>
            <person name="Teixeira S.M.R."/>
            <person name="de Mendonca-Neto R.P."/>
            <person name="Maciel T.E.F."/>
            <person name="Mendes T.A.O."/>
            <person name="Urmenyi T.P."/>
            <person name="Teixeira M.M.G."/>
            <person name="de Camargo E.F.P."/>
            <person name="de Sousa W."/>
            <person name="Schenkman S."/>
            <person name="de Vasconcelos A.T.R."/>
        </authorList>
    </citation>
    <scope>NUCLEOTIDE SEQUENCE</scope>
</reference>
<evidence type="ECO:0008006" key="5">
    <source>
        <dbReference type="Google" id="ProtNLM"/>
    </source>
</evidence>
<evidence type="ECO:0000313" key="4">
    <source>
        <dbReference type="Proteomes" id="UP000015354"/>
    </source>
</evidence>
<dbReference type="SUPFAM" id="SSF49899">
    <property type="entry name" value="Concanavalin A-like lectins/glucanases"/>
    <property type="match status" value="1"/>
</dbReference>
<dbReference type="AlphaFoldDB" id="S9U9T9"/>
<organism evidence="2 4">
    <name type="scientific">Strigomonas culicis</name>
    <dbReference type="NCBI Taxonomy" id="28005"/>
    <lineage>
        <taxon>Eukaryota</taxon>
        <taxon>Discoba</taxon>
        <taxon>Euglenozoa</taxon>
        <taxon>Kinetoplastea</taxon>
        <taxon>Metakinetoplastina</taxon>
        <taxon>Trypanosomatida</taxon>
        <taxon>Trypanosomatidae</taxon>
        <taxon>Strigomonadinae</taxon>
        <taxon>Strigomonas</taxon>
    </lineage>
</organism>
<feature type="region of interest" description="Disordered" evidence="1">
    <location>
        <begin position="1"/>
        <end position="24"/>
    </location>
</feature>
<dbReference type="Gene3D" id="3.30.710.10">
    <property type="entry name" value="Potassium Channel Kv1.1, Chain A"/>
    <property type="match status" value="1"/>
</dbReference>
<evidence type="ECO:0000313" key="2">
    <source>
        <dbReference type="EMBL" id="EPY27517.1"/>
    </source>
</evidence>
<proteinExistence type="predicted"/>
<evidence type="ECO:0000256" key="1">
    <source>
        <dbReference type="SAM" id="MobiDB-lite"/>
    </source>
</evidence>
<dbReference type="EMBL" id="ATMH01002605">
    <property type="protein sequence ID" value="EPY32862.1"/>
    <property type="molecule type" value="Genomic_DNA"/>
</dbReference>
<protein>
    <recommendedName>
        <fullName evidence="5">BTB domain-containing protein</fullName>
    </recommendedName>
</protein>
<reference evidence="2 4" key="1">
    <citation type="journal article" date="2013" name="PLoS ONE">
        <title>Predicting the Proteins of Angomonas deanei, Strigomonas culicis and Their Respective Endosymbionts Reveals New Aspects of the Trypanosomatidae Family.</title>
        <authorList>
            <person name="Motta M.C."/>
            <person name="Martins A.C."/>
            <person name="de Souza S.S."/>
            <person name="Catta-Preta C.M."/>
            <person name="Silva R."/>
            <person name="Klein C.C."/>
            <person name="de Almeida L.G."/>
            <person name="de Lima Cunha O."/>
            <person name="Ciapina L.P."/>
            <person name="Brocchi M."/>
            <person name="Colabardini A.C."/>
            <person name="de Araujo Lima B."/>
            <person name="Machado C.R."/>
            <person name="de Almeida Soares C.M."/>
            <person name="Probst C.M."/>
            <person name="de Menezes C.B."/>
            <person name="Thompson C.E."/>
            <person name="Bartholomeu D.C."/>
            <person name="Gradia D.F."/>
            <person name="Pavoni D.P."/>
            <person name="Grisard E.C."/>
            <person name="Fantinatti-Garboggini F."/>
            <person name="Marchini F.K."/>
            <person name="Rodrigues-Luiz G.F."/>
            <person name="Wagner G."/>
            <person name="Goldman G.H."/>
            <person name="Fietto J.L."/>
            <person name="Elias M.C."/>
            <person name="Goldman M.H."/>
            <person name="Sagot M.F."/>
            <person name="Pereira M."/>
            <person name="Stoco P.H."/>
            <person name="de Mendonca-Neto R.P."/>
            <person name="Teixeira S.M."/>
            <person name="Maciel T.E."/>
            <person name="de Oliveira Mendes T.A."/>
            <person name="Urmenyi T.P."/>
            <person name="de Souza W."/>
            <person name="Schenkman S."/>
            <person name="de Vasconcelos A.T."/>
        </authorList>
    </citation>
    <scope>NUCLEOTIDE SEQUENCE [LARGE SCALE GENOMIC DNA]</scope>
</reference>
<dbReference type="EMBL" id="ATMH01005711">
    <property type="protein sequence ID" value="EPY27517.1"/>
    <property type="molecule type" value="Genomic_DNA"/>
</dbReference>
<feature type="compositionally biased region" description="Basic and acidic residues" evidence="1">
    <location>
        <begin position="94"/>
        <end position="109"/>
    </location>
</feature>
<sequence>MDSDEEAGAASVAREVNDSLQESTPVFERQIGHVTSSLKKTRNALCKLHSGVPEVVTLKVGDQVFSAQRSLFEKDPQSLLFILVCQSYATHDTDKKNRPLKRTKPEETKSQPSVEVPERDPIIFAMLLNMLRGYDNAVPPEWKEACWKEAVYYGLTTSWYERYGNRRPYAFQILACKRKLLSEAVYGVASEYFTSGEHYIDFYVVKWDRVALGVISSDADIESREDPLDTFGCAFYWNDGRISSFFSSLVMFNSSVVLNEAHFVRVVLDASENTVKWMWDEVTTIAMLRLPKGKTFAFCTLCWHNSQVNIMN</sequence>
<feature type="region of interest" description="Disordered" evidence="1">
    <location>
        <begin position="94"/>
        <end position="113"/>
    </location>
</feature>
<dbReference type="InterPro" id="IPR013320">
    <property type="entry name" value="ConA-like_dom_sf"/>
</dbReference>
<evidence type="ECO:0000313" key="3">
    <source>
        <dbReference type="EMBL" id="EPY32862.1"/>
    </source>
</evidence>
<accession>S9U9T9</accession>
<dbReference type="InterPro" id="IPR011333">
    <property type="entry name" value="SKP1/BTB/POZ_sf"/>
</dbReference>
<comment type="caution">
    <text evidence="2">The sequence shown here is derived from an EMBL/GenBank/DDBJ whole genome shotgun (WGS) entry which is preliminary data.</text>
</comment>